<sequence length="2164" mass="246071">MTTQDSSNCNTSILYDLFIQDEWHPEPILLKQSSAKANKDTNDASAVRNWSQIAFDQVKSTYKAITSTLRSRVTSSAVPSTVSNLINRQAEWKFAKNNDGRLIAILTDTCLELRSAKDDYSTVVATCAVHQDPFPRWRQIAWSPDSSLIACSYSSGDISIFDLSGTLLYTINRSKFGTDPTEKESRYDGAIAALLFIDYHQTSHWNSQLLAIDFQGQLQSYFISESSNYKECHTFSFLPYHPLGVSTAIFHQYHRILIIGGSTPSKSKNDQYDSPSNARGYGISCWRILDDAPHYKIINSEEFEHTVHKISLSPNGSLLAVVQCSGCLSVWELPSLRMKAVWHIDEQPDVAAKGQDLSITNYNSETSLSSTSHSASDDISKAILALDWWSETSLVLVRSSGAVTISAIESSLQNLLGSSPEYFQPGSHVIALSDGGFLILEDDCKAVYKKYAMTSFTDDTESIVDSESEEEASYNLNDDEEIQLSTYEKLTEKLRRVLYFLTESDSFLQQDKAPKVLKRTYRLLCLKSTTPEELYSRKIDQEEYGEALTLAESYGLDSNLVYKRRWQQSKMSIMAIQDFLSKITDRFWVLEECIQRVPIDIDAVKELLQYGLLGTNKAVFQAALNNTDFESSFIISTINNDDDDENFQKSDIIKPQRQQSTMDELSDEESVHNLEIKKLPDFSCLNEKAKKLYHYRLILLKYLDRLLLYEIILGGAHLAPERFSPIVFESFRSSNIIKITTEYARESNWEAVDILFAYFSTVLTPHRLAILSNFPETCSPKKYKYLLPELTTNDEVAALDTNRIRSEDWCEIAYGNGIESDIEEGIYFLYADCPHLKEFSHNLNSELLTAWYLNRATEIEFLSQQVSNAIDLIKLGMEKNIKNLEPLLNNLLTLEVMVYECGNVSITLKDILSMSNIEKVRLLLHKKGDSSYVSNFKCYVLPYLHRLEIYEPGSYDSVIRQYLIEEAKQDLSYCQLIFQHSKVGSTSPIIPNIFSAISIAADCIYAYCGNDQLDCAKTIVECLHISSAITLDSVHSSILKELKNHVRTAEILHDSNLPSCISDIREMINNAEESKALMMTFTRKATAGRISISASEWRSILNRMLTMVESSFTSITNSDCHEIFTDCLLHSSDINSISLAAEFLSSSQRQRSSKISYEKSVSLVLKAAQEYFDSSKDYSDRNTSYARKCLSLISVTTPEIEAEINLINSLSYLSDLGLFMLPLEIRLCENRLNLIRNALGANPKNYLKYEKLLKLGNLIQISAKDEVSRIGQILTVVAESAMEENDYDFAYKMCQNLMNDNHSNAWQICWRLAECNGFPNLSDRRRLIAFALTHCTADVIEKLLIVKSHIEIQELYYKINREIGTSKTPVENLRSNVFKTISNNLRLQDNVIKWISNPFSKEEHTKSYDSQLSDSSNDVNSKSLDKILYDTFYASTYGDNRISNNTIADLLAIDTDPSFTDSSVLRMEKLFESNQLGADFDQASDVFLSLASKYADNDTVLTLSYLLALPDRKMADKFFRQSNVVLNFKLAIYYYSLQIYFIMQKTGDSVDKRSVSFNPNEILKTVTNLIESPTSDGDDVTKSIVDELSKLLQYYQSALSDYVQAQILRNLGRGVDTARFAVDDEYKYDTILGLAMTLRDSVFKTAITLAERYSITHWDIYMAHTEWLLTDSGLAVSAIEDRINSMNILDFLTTDIEKARHRLENNVYPAIQGSDYGMLTFYFQFLNTLTDKNTPIEELTKVQDYQTVIIKMKSAAPGIDFKKLFDEDQPLVVLKPYLSSNNVHAVAKLAPKICNIQSGWISRYQSAIDILKHLTPNDLVDYMKAILFQDESPEEADCLKYVRDFDMSLSSSKKVEELARDMIMKGIGIRYVKEMIGIARNCWPNQVTLFNVIKSAIETTITEMLDKCRSEKSLLANISSSSGSPIEALNTVLSGIISESSGKVDRSDVTDLLFSYCNSNTIEPQIRIQILDLIEKICTLENEEFQKILCFKSSVVIKEAWDEQVGLTVNNMLHKFLKYVYMYSKTWERLWTLFRQHSLIHVAVKTSLFTDYKPLHEKVINFIRSDEFPVNCCDDEELVRLIVRHRLEIEVLATPLFCKVTDYIRKHPNGDAGSRSKLEQLSRRLYDSGHYLEAGTLNLEYINIHPLLVNASNAITLLQRTETD</sequence>
<evidence type="ECO:0000259" key="6">
    <source>
        <dbReference type="Pfam" id="PF15492"/>
    </source>
</evidence>
<dbReference type="FunCoup" id="B3RSI1">
    <property type="interactions" value="2106"/>
</dbReference>
<gene>
    <name evidence="8" type="ORF">TRIADDRAFT_54605</name>
</gene>
<evidence type="ECO:0000313" key="8">
    <source>
        <dbReference type="EMBL" id="EDV27064.1"/>
    </source>
</evidence>
<dbReference type="HOGENOM" id="CLU_001315_0_0_1"/>
<evidence type="ECO:0000259" key="7">
    <source>
        <dbReference type="Pfam" id="PF22913"/>
    </source>
</evidence>
<dbReference type="InterPro" id="IPR015943">
    <property type="entry name" value="WD40/YVTN_repeat-like_dom_sf"/>
</dbReference>
<dbReference type="InterPro" id="IPR029145">
    <property type="entry name" value="NBAS_N"/>
</dbReference>
<dbReference type="InterPro" id="IPR054751">
    <property type="entry name" value="NBAS_C"/>
</dbReference>
<evidence type="ECO:0000256" key="4">
    <source>
        <dbReference type="ARBA" id="ARBA00022927"/>
    </source>
</evidence>
<dbReference type="Gene3D" id="2.130.10.10">
    <property type="entry name" value="YVTN repeat-like/Quinoprotein amine dehydrogenase"/>
    <property type="match status" value="1"/>
</dbReference>
<accession>B3RSI1</accession>
<feature type="domain" description="Neuroblastoma-amplified sequence N-terminal" evidence="6">
    <location>
        <begin position="92"/>
        <end position="302"/>
    </location>
</feature>
<keyword evidence="2" id="KW-0813">Transport</keyword>
<proteinExistence type="predicted"/>
<dbReference type="KEGG" id="tad:TRIADDRAFT_54605"/>
<dbReference type="InterPro" id="IPR036322">
    <property type="entry name" value="WD40_repeat_dom_sf"/>
</dbReference>
<evidence type="ECO:0000256" key="2">
    <source>
        <dbReference type="ARBA" id="ARBA00022448"/>
    </source>
</evidence>
<dbReference type="InterPro" id="IPR013244">
    <property type="entry name" value="Sec39_domain"/>
</dbReference>
<dbReference type="SMART" id="SM00320">
    <property type="entry name" value="WD40"/>
    <property type="match status" value="2"/>
</dbReference>
<dbReference type="PANTHER" id="PTHR15922">
    <property type="entry name" value="NEUROBLASTOMA-AMPLIFIED SEQUENCE"/>
    <property type="match status" value="1"/>
</dbReference>
<dbReference type="InParanoid" id="B3RSI1"/>
<name>B3RSI1_TRIAD</name>
<keyword evidence="4" id="KW-0653">Protein transport</keyword>
<organism evidence="8 9">
    <name type="scientific">Trichoplax adhaerens</name>
    <name type="common">Trichoplax reptans</name>
    <dbReference type="NCBI Taxonomy" id="10228"/>
    <lineage>
        <taxon>Eukaryota</taxon>
        <taxon>Metazoa</taxon>
        <taxon>Placozoa</taxon>
        <taxon>Uniplacotomia</taxon>
        <taxon>Trichoplacea</taxon>
        <taxon>Trichoplacidae</taxon>
        <taxon>Trichoplax</taxon>
    </lineage>
</organism>
<comment type="subcellular location">
    <subcellularLocation>
        <location evidence="1">Endoplasmic reticulum</location>
    </subcellularLocation>
</comment>
<reference evidence="8 9" key="1">
    <citation type="journal article" date="2008" name="Nature">
        <title>The Trichoplax genome and the nature of placozoans.</title>
        <authorList>
            <person name="Srivastava M."/>
            <person name="Begovic E."/>
            <person name="Chapman J."/>
            <person name="Putnam N.H."/>
            <person name="Hellsten U."/>
            <person name="Kawashima T."/>
            <person name="Kuo A."/>
            <person name="Mitros T."/>
            <person name="Salamov A."/>
            <person name="Carpenter M.L."/>
            <person name="Signorovitch A.Y."/>
            <person name="Moreno M.A."/>
            <person name="Kamm K."/>
            <person name="Grimwood J."/>
            <person name="Schmutz J."/>
            <person name="Shapiro H."/>
            <person name="Grigoriev I.V."/>
            <person name="Buss L.W."/>
            <person name="Schierwater B."/>
            <person name="Dellaporta S.L."/>
            <person name="Rokhsar D.S."/>
        </authorList>
    </citation>
    <scope>NUCLEOTIDE SEQUENCE [LARGE SCALE GENOMIC DNA]</scope>
    <source>
        <strain evidence="8 9">Grell-BS-1999</strain>
    </source>
</reference>
<feature type="domain" description="Sec39" evidence="5">
    <location>
        <begin position="1030"/>
        <end position="1311"/>
    </location>
</feature>
<dbReference type="eggNOG" id="KOG1797">
    <property type="taxonomic scope" value="Eukaryota"/>
</dbReference>
<keyword evidence="9" id="KW-1185">Reference proteome</keyword>
<protein>
    <recommendedName>
        <fullName evidence="10">Neuroblastoma-amplified sequence N-terminal domain-containing protein</fullName>
    </recommendedName>
</protein>
<evidence type="ECO:0000256" key="3">
    <source>
        <dbReference type="ARBA" id="ARBA00022824"/>
    </source>
</evidence>
<feature type="domain" description="Neuroblastoma-amplified sequence N-terminal" evidence="6">
    <location>
        <begin position="304"/>
        <end position="349"/>
    </location>
</feature>
<dbReference type="GO" id="GO:0070939">
    <property type="term" value="C:Dsl1/NZR complex"/>
    <property type="evidence" value="ECO:0000318"/>
    <property type="project" value="GO_Central"/>
</dbReference>
<evidence type="ECO:0008006" key="10">
    <source>
        <dbReference type="Google" id="ProtNLM"/>
    </source>
</evidence>
<dbReference type="Pfam" id="PF22913">
    <property type="entry name" value="NBAS_11th"/>
    <property type="match status" value="1"/>
</dbReference>
<dbReference type="OMA" id="KHMLPAE"/>
<dbReference type="RefSeq" id="XP_002111060.1">
    <property type="nucleotide sequence ID" value="XM_002111024.1"/>
</dbReference>
<feature type="domain" description="Sec39" evidence="5">
    <location>
        <begin position="739"/>
        <end position="946"/>
    </location>
</feature>
<evidence type="ECO:0000313" key="9">
    <source>
        <dbReference type="Proteomes" id="UP000009022"/>
    </source>
</evidence>
<dbReference type="Pfam" id="PF08314">
    <property type="entry name" value="Sec39"/>
    <property type="match status" value="2"/>
</dbReference>
<dbReference type="Pfam" id="PF15492">
    <property type="entry name" value="Nbas_N"/>
    <property type="match status" value="2"/>
</dbReference>
<dbReference type="GO" id="GO:0015031">
    <property type="term" value="P:protein transport"/>
    <property type="evidence" value="ECO:0007669"/>
    <property type="project" value="UniProtKB-KW"/>
</dbReference>
<dbReference type="PhylomeDB" id="B3RSI1"/>
<dbReference type="STRING" id="10228.B3RSI1"/>
<dbReference type="Proteomes" id="UP000009022">
    <property type="component" value="Unassembled WGS sequence"/>
</dbReference>
<dbReference type="CTD" id="6751726"/>
<evidence type="ECO:0000256" key="1">
    <source>
        <dbReference type="ARBA" id="ARBA00004240"/>
    </source>
</evidence>
<evidence type="ECO:0000259" key="5">
    <source>
        <dbReference type="Pfam" id="PF08314"/>
    </source>
</evidence>
<dbReference type="OrthoDB" id="19988at2759"/>
<dbReference type="PANTHER" id="PTHR15922:SF2">
    <property type="entry name" value="NBAS SUBUNIT OF NRZ TETHERING COMPLEX"/>
    <property type="match status" value="1"/>
</dbReference>
<feature type="domain" description="NBAS subunit of NRZ tethering complex C-terminal" evidence="7">
    <location>
        <begin position="1850"/>
        <end position="1980"/>
    </location>
</feature>
<dbReference type="GeneID" id="6751726"/>
<dbReference type="InterPro" id="IPR001680">
    <property type="entry name" value="WD40_rpt"/>
</dbReference>
<dbReference type="EMBL" id="DS985243">
    <property type="protein sequence ID" value="EDV27064.1"/>
    <property type="molecule type" value="Genomic_DNA"/>
</dbReference>
<dbReference type="GO" id="GO:0000149">
    <property type="term" value="F:SNARE binding"/>
    <property type="evidence" value="ECO:0000318"/>
    <property type="project" value="GO_Central"/>
</dbReference>
<dbReference type="GO" id="GO:0006890">
    <property type="term" value="P:retrograde vesicle-mediated transport, Golgi to endoplasmic reticulum"/>
    <property type="evidence" value="ECO:0000318"/>
    <property type="project" value="GO_Central"/>
</dbReference>
<keyword evidence="3" id="KW-0256">Endoplasmic reticulum</keyword>
<dbReference type="SUPFAM" id="SSF50978">
    <property type="entry name" value="WD40 repeat-like"/>
    <property type="match status" value="1"/>
</dbReference>